<dbReference type="EMBL" id="AQGS01000018">
    <property type="protein sequence ID" value="EPS45276.1"/>
    <property type="molecule type" value="Genomic_DNA"/>
</dbReference>
<feature type="region of interest" description="Disordered" evidence="1">
    <location>
        <begin position="1"/>
        <end position="63"/>
    </location>
</feature>
<dbReference type="Proteomes" id="UP000015100">
    <property type="component" value="Unassembled WGS sequence"/>
</dbReference>
<evidence type="ECO:0000256" key="1">
    <source>
        <dbReference type="SAM" id="MobiDB-lite"/>
    </source>
</evidence>
<protein>
    <submittedName>
        <fullName evidence="2">Uncharacterized protein</fullName>
    </submittedName>
</protein>
<comment type="caution">
    <text evidence="2">The sequence shown here is derived from an EMBL/GenBank/DDBJ whole genome shotgun (WGS) entry which is preliminary data.</text>
</comment>
<gene>
    <name evidence="2" type="ORF">H072_735</name>
</gene>
<dbReference type="STRING" id="1284197.S8AWE3"/>
<dbReference type="InterPro" id="IPR018555">
    <property type="entry name" value="C630.06c-like"/>
</dbReference>
<name>S8AWE3_DACHA</name>
<feature type="compositionally biased region" description="Basic residues" evidence="1">
    <location>
        <begin position="264"/>
        <end position="275"/>
    </location>
</feature>
<feature type="compositionally biased region" description="Basic residues" evidence="1">
    <location>
        <begin position="230"/>
        <end position="239"/>
    </location>
</feature>
<sequence length="294" mass="32819">MLDASQTEIVSREALVPPESPPGHRPLQSVDWSAVLGYSIDDDGDGDGDAPDDISVDSPSEEKPAEISFRLFAPTKHDSAAPVHTFILPRSPPPEQALLLSGDLALDNTPQPSHFSDADIQLAHATHRPLRYYLTPPLDDHRAAQIRQAAVSGEDVLNASAQRWPGSELPWRVIHLSLVDSEKKKKKKSQVAHEGIPIGEKRRRHRPSKAVRIVLRRRRAEEEAKASKNAIKKKNKKKKAEVASAVEAAVHKRTEEEDREKKTRLNRLKKARRRLKEKEKKTSEGDQALVLPTV</sequence>
<dbReference type="OMA" id="WRVIHLK"/>
<feature type="region of interest" description="Disordered" evidence="1">
    <location>
        <begin position="219"/>
        <end position="294"/>
    </location>
</feature>
<proteinExistence type="predicted"/>
<dbReference type="AlphaFoldDB" id="S8AWE3"/>
<reference evidence="2 3" key="1">
    <citation type="journal article" date="2013" name="PLoS Genet.">
        <title>Genomic mechanisms accounting for the adaptation to parasitism in nematode-trapping fungi.</title>
        <authorList>
            <person name="Meerupati T."/>
            <person name="Andersson K.M."/>
            <person name="Friman E."/>
            <person name="Kumar D."/>
            <person name="Tunlid A."/>
            <person name="Ahren D."/>
        </authorList>
    </citation>
    <scope>NUCLEOTIDE SEQUENCE [LARGE SCALE GENOMIC DNA]</scope>
    <source>
        <strain evidence="2 3">CBS 200.50</strain>
    </source>
</reference>
<keyword evidence="3" id="KW-1185">Reference proteome</keyword>
<feature type="compositionally biased region" description="Basic and acidic residues" evidence="1">
    <location>
        <begin position="249"/>
        <end position="263"/>
    </location>
</feature>
<feature type="compositionally biased region" description="Acidic residues" evidence="1">
    <location>
        <begin position="40"/>
        <end position="55"/>
    </location>
</feature>
<dbReference type="eggNOG" id="ENOG502SH2S">
    <property type="taxonomic scope" value="Eukaryota"/>
</dbReference>
<reference evidence="3" key="2">
    <citation type="submission" date="2013-04" db="EMBL/GenBank/DDBJ databases">
        <title>Genomic mechanisms accounting for the adaptation to parasitism in nematode-trapping fungi.</title>
        <authorList>
            <person name="Ahren D.G."/>
        </authorList>
    </citation>
    <scope>NUCLEOTIDE SEQUENCE [LARGE SCALE GENOMIC DNA]</scope>
    <source>
        <strain evidence="3">CBS 200.50</strain>
    </source>
</reference>
<dbReference type="HOGENOM" id="CLU_915192_0_0_1"/>
<accession>S8AWE3</accession>
<evidence type="ECO:0000313" key="3">
    <source>
        <dbReference type="Proteomes" id="UP000015100"/>
    </source>
</evidence>
<organism evidence="2 3">
    <name type="scientific">Dactylellina haptotyla (strain CBS 200.50)</name>
    <name type="common">Nematode-trapping fungus</name>
    <name type="synonym">Monacrosporium haptotylum</name>
    <dbReference type="NCBI Taxonomy" id="1284197"/>
    <lineage>
        <taxon>Eukaryota</taxon>
        <taxon>Fungi</taxon>
        <taxon>Dikarya</taxon>
        <taxon>Ascomycota</taxon>
        <taxon>Pezizomycotina</taxon>
        <taxon>Orbiliomycetes</taxon>
        <taxon>Orbiliales</taxon>
        <taxon>Orbiliaceae</taxon>
        <taxon>Dactylellina</taxon>
    </lineage>
</organism>
<evidence type="ECO:0000313" key="2">
    <source>
        <dbReference type="EMBL" id="EPS45276.1"/>
    </source>
</evidence>
<dbReference type="OrthoDB" id="5425061at2759"/>
<dbReference type="Pfam" id="PF09428">
    <property type="entry name" value="DUF2011"/>
    <property type="match status" value="1"/>
</dbReference>